<dbReference type="Pfam" id="PF02597">
    <property type="entry name" value="ThiS"/>
    <property type="match status" value="1"/>
</dbReference>
<dbReference type="PANTHER" id="PTHR38031">
    <property type="entry name" value="SULFUR CARRIER PROTEIN SLR0821-RELATED"/>
    <property type="match status" value="1"/>
</dbReference>
<accession>A0ABS9Q6F8</accession>
<dbReference type="Proteomes" id="UP001521931">
    <property type="component" value="Unassembled WGS sequence"/>
</dbReference>
<dbReference type="InterPro" id="IPR016155">
    <property type="entry name" value="Mopterin_synth/thiamin_S_b"/>
</dbReference>
<comment type="caution">
    <text evidence="1">The sequence shown here is derived from an EMBL/GenBank/DDBJ whole genome shotgun (WGS) entry which is preliminary data.</text>
</comment>
<protein>
    <submittedName>
        <fullName evidence="1">MoaD/ThiS family protein</fullName>
    </submittedName>
</protein>
<name>A0ABS9Q6F8_9MICO</name>
<organism evidence="1 2">
    <name type="scientific">Arsenicicoccus bolidensis</name>
    <dbReference type="NCBI Taxonomy" id="229480"/>
    <lineage>
        <taxon>Bacteria</taxon>
        <taxon>Bacillati</taxon>
        <taxon>Actinomycetota</taxon>
        <taxon>Actinomycetes</taxon>
        <taxon>Micrococcales</taxon>
        <taxon>Intrasporangiaceae</taxon>
        <taxon>Arsenicicoccus</taxon>
    </lineage>
</organism>
<dbReference type="Gene3D" id="3.10.20.30">
    <property type="match status" value="1"/>
</dbReference>
<evidence type="ECO:0000313" key="2">
    <source>
        <dbReference type="Proteomes" id="UP001521931"/>
    </source>
</evidence>
<reference evidence="1 2" key="1">
    <citation type="submission" date="2022-02" db="EMBL/GenBank/DDBJ databases">
        <title>Uncovering new skin microbiome diversity through culturing and metagenomics.</title>
        <authorList>
            <person name="Conlan S."/>
            <person name="Deming C."/>
            <person name="Nisc Comparative Sequencing Program N."/>
            <person name="Segre J.A."/>
        </authorList>
    </citation>
    <scope>NUCLEOTIDE SEQUENCE [LARGE SCALE GENOMIC DNA]</scope>
    <source>
        <strain evidence="1 2">ACRQZ</strain>
    </source>
</reference>
<dbReference type="InterPro" id="IPR012675">
    <property type="entry name" value="Beta-grasp_dom_sf"/>
</dbReference>
<dbReference type="SUPFAM" id="SSF54285">
    <property type="entry name" value="MoaD/ThiS"/>
    <property type="match status" value="1"/>
</dbReference>
<keyword evidence="2" id="KW-1185">Reference proteome</keyword>
<dbReference type="InterPro" id="IPR052045">
    <property type="entry name" value="Sulfur_Carrier/Prot_Modifier"/>
</dbReference>
<dbReference type="EMBL" id="JAKRCV010000077">
    <property type="protein sequence ID" value="MCG7323456.1"/>
    <property type="molecule type" value="Genomic_DNA"/>
</dbReference>
<evidence type="ECO:0000313" key="1">
    <source>
        <dbReference type="EMBL" id="MCG7323456.1"/>
    </source>
</evidence>
<dbReference type="InterPro" id="IPR003749">
    <property type="entry name" value="ThiS/MoaD-like"/>
</dbReference>
<gene>
    <name evidence="1" type="ORF">MHL29_16375</name>
</gene>
<dbReference type="CDD" id="cd17040">
    <property type="entry name" value="Ubl_MoaD_like"/>
    <property type="match status" value="1"/>
</dbReference>
<proteinExistence type="predicted"/>
<sequence length="97" mass="10118">MRVLIRLPAPLQAMVGAPPEVALELADGADLAAALDALRSSPAPLPLVESKIRDETGELRRHVNAFVDGHDVKRDAGTRTTLRDGATVIVLSAVSGG</sequence>
<dbReference type="PANTHER" id="PTHR38031:SF1">
    <property type="entry name" value="SULFUR CARRIER PROTEIN CYSO"/>
    <property type="match status" value="1"/>
</dbReference>
<dbReference type="RefSeq" id="WP_019287854.1">
    <property type="nucleotide sequence ID" value="NZ_DAMCTM010000004.1"/>
</dbReference>